<dbReference type="Proteomes" id="UP000827986">
    <property type="component" value="Unassembled WGS sequence"/>
</dbReference>
<comment type="caution">
    <text evidence="2">The sequence shown here is derived from an EMBL/GenBank/DDBJ whole genome shotgun (WGS) entry which is preliminary data.</text>
</comment>
<evidence type="ECO:0000313" key="3">
    <source>
        <dbReference type="Proteomes" id="UP000827986"/>
    </source>
</evidence>
<feature type="transmembrane region" description="Helical" evidence="1">
    <location>
        <begin position="65"/>
        <end position="88"/>
    </location>
</feature>
<evidence type="ECO:0000313" key="2">
    <source>
        <dbReference type="EMBL" id="KAH1177918.1"/>
    </source>
</evidence>
<dbReference type="AlphaFoldDB" id="A0A9D3XDN5"/>
<name>A0A9D3XDN5_9SAUR</name>
<keyword evidence="1" id="KW-0472">Membrane</keyword>
<feature type="non-terminal residue" evidence="2">
    <location>
        <position position="117"/>
    </location>
</feature>
<gene>
    <name evidence="2" type="ORF">KIL84_011620</name>
</gene>
<keyword evidence="3" id="KW-1185">Reference proteome</keyword>
<sequence>NSFIIKLEIGIGLICILGDTATCSWHISRLRAALFGRSNVVFPHSYDAAPLSAYPAFFPHLPGRLLLFLLLLLGLLQFRCLCFTLACLSRESLVCTLLRKSSDGTLATFFFSGSEGL</sequence>
<protein>
    <submittedName>
        <fullName evidence="2">Uncharacterized protein</fullName>
    </submittedName>
</protein>
<keyword evidence="1" id="KW-1133">Transmembrane helix</keyword>
<accession>A0A9D3XDN5</accession>
<reference evidence="2" key="1">
    <citation type="submission" date="2021-09" db="EMBL/GenBank/DDBJ databases">
        <title>The genome of Mauremys mutica provides insights into the evolution of semi-aquatic lifestyle.</title>
        <authorList>
            <person name="Gong S."/>
            <person name="Gao Y."/>
        </authorList>
    </citation>
    <scope>NUCLEOTIDE SEQUENCE</scope>
    <source>
        <strain evidence="2">MM-2020</strain>
        <tissue evidence="2">Muscle</tissue>
    </source>
</reference>
<proteinExistence type="predicted"/>
<organism evidence="2 3">
    <name type="scientific">Mauremys mutica</name>
    <name type="common">yellowpond turtle</name>
    <dbReference type="NCBI Taxonomy" id="74926"/>
    <lineage>
        <taxon>Eukaryota</taxon>
        <taxon>Metazoa</taxon>
        <taxon>Chordata</taxon>
        <taxon>Craniata</taxon>
        <taxon>Vertebrata</taxon>
        <taxon>Euteleostomi</taxon>
        <taxon>Archelosauria</taxon>
        <taxon>Testudinata</taxon>
        <taxon>Testudines</taxon>
        <taxon>Cryptodira</taxon>
        <taxon>Durocryptodira</taxon>
        <taxon>Testudinoidea</taxon>
        <taxon>Geoemydidae</taxon>
        <taxon>Geoemydinae</taxon>
        <taxon>Mauremys</taxon>
    </lineage>
</organism>
<keyword evidence="1" id="KW-0812">Transmembrane</keyword>
<dbReference type="EMBL" id="JAHDVG010000474">
    <property type="protein sequence ID" value="KAH1177918.1"/>
    <property type="molecule type" value="Genomic_DNA"/>
</dbReference>
<evidence type="ECO:0000256" key="1">
    <source>
        <dbReference type="SAM" id="Phobius"/>
    </source>
</evidence>